<dbReference type="PANTHER" id="PTHR10000">
    <property type="entry name" value="PHOSPHOSERINE PHOSPHATASE"/>
    <property type="match status" value="1"/>
</dbReference>
<dbReference type="CDD" id="cd07516">
    <property type="entry name" value="HAD_Pase"/>
    <property type="match status" value="1"/>
</dbReference>
<dbReference type="InterPro" id="IPR006379">
    <property type="entry name" value="HAD-SF_hydro_IIB"/>
</dbReference>
<dbReference type="InterPro" id="IPR036412">
    <property type="entry name" value="HAD-like_sf"/>
</dbReference>
<evidence type="ECO:0000313" key="4">
    <source>
        <dbReference type="Proteomes" id="UP001058364"/>
    </source>
</evidence>
<dbReference type="InterPro" id="IPR023214">
    <property type="entry name" value="HAD_sf"/>
</dbReference>
<reference evidence="3" key="1">
    <citation type="submission" date="2022-08" db="EMBL/GenBank/DDBJ databases">
        <title>Complete genome sequence of Mycoplasma molare type strain H 542.</title>
        <authorList>
            <person name="Spergser J."/>
        </authorList>
    </citation>
    <scope>NUCLEOTIDE SEQUENCE</scope>
    <source>
        <strain evidence="3">H 542</strain>
    </source>
</reference>
<dbReference type="RefSeq" id="WP_027123163.1">
    <property type="nucleotide sequence ID" value="NZ_CP103423.1"/>
</dbReference>
<sequence length="288" mass="33759">MDKKNNLIFENIFFDLDGTLLNNNKEILSSSLDIIKDMQQQGKKISIATGRPYYFAKEEHNLIKADFPLISCNGSLIYDFKNEKILFQNPINKEASQQVFDLLIKNKITFLVYTTKQMFGFYHFSNSFPKWFSWLTDSIQKRKKENRFEVNFNEYAHNKLNDFKIQDHDIIKFLIIKSDSNLKDIENIEKNLLEIDKIYVLRSQKNVIDIMPLNSSKGEGLKKLAEIFNINLDKSIVFGDEENDISMFQVVKYSVAMGQSKEKIKVSATHQTKSNDEDGIYYFLKNYK</sequence>
<comment type="cofactor">
    <cofactor evidence="1">
        <name>Mg(2+)</name>
        <dbReference type="ChEBI" id="CHEBI:18420"/>
    </cofactor>
</comment>
<comment type="similarity">
    <text evidence="2">Belongs to the HAD-like hydrolase superfamily. Cof family.</text>
</comment>
<name>A0ABY5TUK1_9BACT</name>
<dbReference type="NCBIfam" id="TIGR01484">
    <property type="entry name" value="HAD-SF-IIB"/>
    <property type="match status" value="1"/>
</dbReference>
<dbReference type="InterPro" id="IPR000150">
    <property type="entry name" value="Cof"/>
</dbReference>
<proteinExistence type="inferred from homology"/>
<keyword evidence="4" id="KW-1185">Reference proteome</keyword>
<dbReference type="PROSITE" id="PS01228">
    <property type="entry name" value="COF_1"/>
    <property type="match status" value="1"/>
</dbReference>
<dbReference type="Gene3D" id="3.30.1240.10">
    <property type="match status" value="1"/>
</dbReference>
<dbReference type="Proteomes" id="UP001058364">
    <property type="component" value="Chromosome"/>
</dbReference>
<dbReference type="EMBL" id="CP103423">
    <property type="protein sequence ID" value="UWD34339.1"/>
    <property type="molecule type" value="Genomic_DNA"/>
</dbReference>
<gene>
    <name evidence="3" type="ORF">NX772_00720</name>
</gene>
<dbReference type="GO" id="GO:0016787">
    <property type="term" value="F:hydrolase activity"/>
    <property type="evidence" value="ECO:0007669"/>
    <property type="project" value="UniProtKB-KW"/>
</dbReference>
<dbReference type="PANTHER" id="PTHR10000:SF8">
    <property type="entry name" value="HAD SUPERFAMILY HYDROLASE-LIKE, TYPE 3"/>
    <property type="match status" value="1"/>
</dbReference>
<dbReference type="NCBIfam" id="TIGR00099">
    <property type="entry name" value="Cof-subfamily"/>
    <property type="match status" value="1"/>
</dbReference>
<evidence type="ECO:0000313" key="3">
    <source>
        <dbReference type="EMBL" id="UWD34339.1"/>
    </source>
</evidence>
<organism evidence="3 4">
    <name type="scientific">Mesomycoplasma molare</name>
    <dbReference type="NCBI Taxonomy" id="171288"/>
    <lineage>
        <taxon>Bacteria</taxon>
        <taxon>Bacillati</taxon>
        <taxon>Mycoplasmatota</taxon>
        <taxon>Mycoplasmoidales</taxon>
        <taxon>Metamycoplasmataceae</taxon>
        <taxon>Mesomycoplasma</taxon>
    </lineage>
</organism>
<dbReference type="Gene3D" id="3.40.50.1000">
    <property type="entry name" value="HAD superfamily/HAD-like"/>
    <property type="match status" value="1"/>
</dbReference>
<dbReference type="SFLD" id="SFLDS00003">
    <property type="entry name" value="Haloacid_Dehalogenase"/>
    <property type="match status" value="1"/>
</dbReference>
<dbReference type="SUPFAM" id="SSF56784">
    <property type="entry name" value="HAD-like"/>
    <property type="match status" value="1"/>
</dbReference>
<keyword evidence="3" id="KW-0378">Hydrolase</keyword>
<evidence type="ECO:0000256" key="1">
    <source>
        <dbReference type="ARBA" id="ARBA00001946"/>
    </source>
</evidence>
<accession>A0ABY5TUK1</accession>
<evidence type="ECO:0000256" key="2">
    <source>
        <dbReference type="ARBA" id="ARBA00034778"/>
    </source>
</evidence>
<dbReference type="Pfam" id="PF08282">
    <property type="entry name" value="Hydrolase_3"/>
    <property type="match status" value="1"/>
</dbReference>
<protein>
    <submittedName>
        <fullName evidence="3">Cof-type HAD-IIB family hydrolase</fullName>
    </submittedName>
</protein>
<dbReference type="SFLD" id="SFLDG01140">
    <property type="entry name" value="C2.B:_Phosphomannomutase_and_P"/>
    <property type="match status" value="1"/>
</dbReference>